<evidence type="ECO:0000313" key="2">
    <source>
        <dbReference type="EMBL" id="OGK04017.1"/>
    </source>
</evidence>
<dbReference type="InterPro" id="IPR026444">
    <property type="entry name" value="Secre_tail"/>
</dbReference>
<dbReference type="NCBIfam" id="TIGR04183">
    <property type="entry name" value="Por_Secre_tail"/>
    <property type="match status" value="1"/>
</dbReference>
<dbReference type="NCBIfam" id="TIGR03790">
    <property type="entry name" value="TIGR03790 family protein"/>
    <property type="match status" value="1"/>
</dbReference>
<evidence type="ECO:0000313" key="3">
    <source>
        <dbReference type="Proteomes" id="UP000179243"/>
    </source>
</evidence>
<feature type="domain" description="Secretion system C-terminal sorting" evidence="1">
    <location>
        <begin position="626"/>
        <end position="701"/>
    </location>
</feature>
<dbReference type="AlphaFoldDB" id="A0A1F7FC07"/>
<dbReference type="EMBL" id="MFYX01000077">
    <property type="protein sequence ID" value="OGK04017.1"/>
    <property type="molecule type" value="Genomic_DNA"/>
</dbReference>
<evidence type="ECO:0000259" key="1">
    <source>
        <dbReference type="Pfam" id="PF18962"/>
    </source>
</evidence>
<dbReference type="Pfam" id="PF18962">
    <property type="entry name" value="Por_Secre_tail"/>
    <property type="match status" value="1"/>
</dbReference>
<accession>A0A1F7FC07</accession>
<dbReference type="InterPro" id="IPR022265">
    <property type="entry name" value="CHP03790"/>
</dbReference>
<reference evidence="2 3" key="1">
    <citation type="journal article" date="2016" name="Nat. Commun.">
        <title>Thousands of microbial genomes shed light on interconnected biogeochemical processes in an aquifer system.</title>
        <authorList>
            <person name="Anantharaman K."/>
            <person name="Brown C.T."/>
            <person name="Hug L.A."/>
            <person name="Sharon I."/>
            <person name="Castelle C.J."/>
            <person name="Probst A.J."/>
            <person name="Thomas B.C."/>
            <person name="Singh A."/>
            <person name="Wilkins M.J."/>
            <person name="Karaoz U."/>
            <person name="Brodie E.L."/>
            <person name="Williams K.H."/>
            <person name="Hubbard S.S."/>
            <person name="Banfield J.F."/>
        </authorList>
    </citation>
    <scope>NUCLEOTIDE SEQUENCE [LARGE SCALE GENOMIC DNA]</scope>
</reference>
<protein>
    <recommendedName>
        <fullName evidence="1">Secretion system C-terminal sorting domain-containing protein</fullName>
    </recommendedName>
</protein>
<dbReference type="Proteomes" id="UP000179243">
    <property type="component" value="Unassembled WGS sequence"/>
</dbReference>
<proteinExistence type="predicted"/>
<organism evidence="2 3">
    <name type="scientific">Candidatus Raymondbacteria bacterium RIFOXYD12_FULL_49_13</name>
    <dbReference type="NCBI Taxonomy" id="1817890"/>
    <lineage>
        <taxon>Bacteria</taxon>
        <taxon>Raymondiibacteriota</taxon>
    </lineage>
</organism>
<comment type="caution">
    <text evidence="2">The sequence shown here is derived from an EMBL/GenBank/DDBJ whole genome shotgun (WGS) entry which is preliminary data.</text>
</comment>
<name>A0A1F7FC07_UNCRA</name>
<gene>
    <name evidence="2" type="ORF">A2519_00750</name>
</gene>
<sequence>MRYLIIALVAIAACPYGQDAITGPARVLVVYNTNSSDADKNGLKDSWEIAQYYCSRRSIPSQNMCSVTTANTNNYIGDTAFFNQIVVPIRAKIDSIGQDSIVYIVLCKGVPLRVTGYASGQSLDNKIAAIYALGSTGGPYSFSTKTNPYYENSVLGASVNGHFNHTQYKVNTYNMYLVCRLEASTVQKTKDLIEMTLYGEKYIFPGAGYYNGIGYVDSRYATYSDADLAAYPFGYGSYGNADKDMAYGKYFVDTAGYERKWEPTGANIGSTSAVFSDGSSAALAPNALWYGGWYNFQHYNDSWEWLPGSIACDLNSDSYMTFLNGAFKHGLTAGCGVVGEPYLNGHTQPEKLLWAIFHGYTFGEASYFSDPYLCWMTANGGDPLYCPHYQGKTALFDTHLPEFDAINMTRQVARIVEVEYPNKWGAGASCLIAWGKNSTYENSTGYVAYESSTYRFILDGLKEDSTYKIKISVNKYPEGSYQVIDSIFVNTIGDSTVKQYADSNYPPEIRMYTKLCKRIDVWSAANTEPEITKAKIEWGETETYAQSQDYQELFSMFRRFYCENLQNNADYHCKISLKDPVGNVSASRDIVFNSEDDSTTIEEPMMRSGQLSASGNGKALSLTACPNPFNPFTVLQIHNANLKSEKALIRIYSVKGSLIKVIPAQTKATGNTAITWDARSVASGLYVASIECGGKKAVTKLFLIR</sequence>